<dbReference type="InterPro" id="IPR045121">
    <property type="entry name" value="CoAse"/>
</dbReference>
<dbReference type="SUPFAM" id="SSF55811">
    <property type="entry name" value="Nudix"/>
    <property type="match status" value="1"/>
</dbReference>
<sequence length="232" mass="25313">MTTGQTNPPTIPSPLAVPSSLRGLQTALTSPDPAALSRLQHPQPDDSSSAVLILLSDGPDPSVLFTVRARNLRHHSGQISFPGGHAEAYDDNLVDTALREAREEVGLDRAEVNILGTLPSAEIPVSHFVVAPVVGWWRPDNSLVASPSEVASIQRWPVSKLADPSHRVSAQLRPDSIIGPAWQFDDLFLWGFTGLLTDILLRLGGWEKPWQHDRVVPVPQRFRSDVFDPDAP</sequence>
<dbReference type="AlphaFoldDB" id="A0A068VTL3"/>
<gene>
    <name evidence="9" type="ORF">PFCIRM138_06220</name>
</gene>
<evidence type="ECO:0000256" key="1">
    <source>
        <dbReference type="ARBA" id="ARBA00001936"/>
    </source>
</evidence>
<dbReference type="CDD" id="cd03426">
    <property type="entry name" value="NUDIX_CoAse_Nudt7"/>
    <property type="match status" value="1"/>
</dbReference>
<organism evidence="9">
    <name type="scientific">Propionibacterium freudenreichii subsp. freudenreichii</name>
    <dbReference type="NCBI Taxonomy" id="66712"/>
    <lineage>
        <taxon>Bacteria</taxon>
        <taxon>Bacillati</taxon>
        <taxon>Actinomycetota</taxon>
        <taxon>Actinomycetes</taxon>
        <taxon>Propionibacteriales</taxon>
        <taxon>Propionibacteriaceae</taxon>
        <taxon>Propionibacterium</taxon>
    </lineage>
</organism>
<reference evidence="9" key="1">
    <citation type="submission" date="2014-08" db="EMBL/GenBank/DDBJ databases">
        <authorList>
            <person name="Falentin Helene"/>
        </authorList>
    </citation>
    <scope>NUCLEOTIDE SEQUENCE</scope>
</reference>
<dbReference type="InterPro" id="IPR000059">
    <property type="entry name" value="NUDIX_hydrolase_NudL_CS"/>
</dbReference>
<evidence type="ECO:0000256" key="2">
    <source>
        <dbReference type="ARBA" id="ARBA00001946"/>
    </source>
</evidence>
<dbReference type="GO" id="GO:0030145">
    <property type="term" value="F:manganese ion binding"/>
    <property type="evidence" value="ECO:0007669"/>
    <property type="project" value="InterPro"/>
</dbReference>
<dbReference type="Pfam" id="PF00293">
    <property type="entry name" value="NUDIX"/>
    <property type="match status" value="1"/>
</dbReference>
<evidence type="ECO:0000256" key="3">
    <source>
        <dbReference type="ARBA" id="ARBA00006506"/>
    </source>
</evidence>
<comment type="similarity">
    <text evidence="3">Belongs to the Nudix hydrolase family. PCD1 subfamily.</text>
</comment>
<name>A0A068VTL3_PROFF</name>
<dbReference type="PANTHER" id="PTHR12992">
    <property type="entry name" value="NUDIX HYDROLASE"/>
    <property type="match status" value="1"/>
</dbReference>
<evidence type="ECO:0000256" key="7">
    <source>
        <dbReference type="ARBA" id="ARBA00023211"/>
    </source>
</evidence>
<dbReference type="InterPro" id="IPR000086">
    <property type="entry name" value="NUDIX_hydrolase_dom"/>
</dbReference>
<dbReference type="RefSeq" id="WP_051734013.1">
    <property type="nucleotide sequence ID" value="NZ_HG975494.1"/>
</dbReference>
<protein>
    <submittedName>
        <fullName evidence="9">NUDIX hydrolase</fullName>
    </submittedName>
</protein>
<dbReference type="GO" id="GO:0000287">
    <property type="term" value="F:magnesium ion binding"/>
    <property type="evidence" value="ECO:0007669"/>
    <property type="project" value="InterPro"/>
</dbReference>
<dbReference type="GO" id="GO:0010945">
    <property type="term" value="F:coenzyme A diphosphatase activity"/>
    <property type="evidence" value="ECO:0007669"/>
    <property type="project" value="InterPro"/>
</dbReference>
<dbReference type="InterPro" id="IPR015797">
    <property type="entry name" value="NUDIX_hydrolase-like_dom_sf"/>
</dbReference>
<dbReference type="PANTHER" id="PTHR12992:SF11">
    <property type="entry name" value="MITOCHONDRIAL COENZYME A DIPHOSPHATASE NUDT8"/>
    <property type="match status" value="1"/>
</dbReference>
<keyword evidence="5 9" id="KW-0378">Hydrolase</keyword>
<dbReference type="EMBL" id="LM676398">
    <property type="protein sequence ID" value="CEP26255.1"/>
    <property type="molecule type" value="Genomic_DNA"/>
</dbReference>
<keyword evidence="6" id="KW-0460">Magnesium</keyword>
<dbReference type="Gene3D" id="3.90.79.10">
    <property type="entry name" value="Nucleoside Triphosphate Pyrophosphohydrolase"/>
    <property type="match status" value="1"/>
</dbReference>
<evidence type="ECO:0000259" key="8">
    <source>
        <dbReference type="PROSITE" id="PS51462"/>
    </source>
</evidence>
<evidence type="ECO:0000256" key="6">
    <source>
        <dbReference type="ARBA" id="ARBA00022842"/>
    </source>
</evidence>
<evidence type="ECO:0000256" key="5">
    <source>
        <dbReference type="ARBA" id="ARBA00022801"/>
    </source>
</evidence>
<evidence type="ECO:0000313" key="9">
    <source>
        <dbReference type="EMBL" id="CEP26255.1"/>
    </source>
</evidence>
<accession>A0A068VTL3</accession>
<comment type="cofactor">
    <cofactor evidence="1">
        <name>Mn(2+)</name>
        <dbReference type="ChEBI" id="CHEBI:29035"/>
    </cofactor>
</comment>
<dbReference type="PROSITE" id="PS01293">
    <property type="entry name" value="NUDIX_COA"/>
    <property type="match status" value="1"/>
</dbReference>
<dbReference type="GO" id="GO:0009132">
    <property type="term" value="P:nucleoside diphosphate metabolic process"/>
    <property type="evidence" value="ECO:0007669"/>
    <property type="project" value="InterPro"/>
</dbReference>
<evidence type="ECO:0000256" key="4">
    <source>
        <dbReference type="ARBA" id="ARBA00022723"/>
    </source>
</evidence>
<keyword evidence="7" id="KW-0464">Manganese</keyword>
<comment type="cofactor">
    <cofactor evidence="2">
        <name>Mg(2+)</name>
        <dbReference type="ChEBI" id="CHEBI:18420"/>
    </cofactor>
</comment>
<keyword evidence="4" id="KW-0479">Metal-binding</keyword>
<proteinExistence type="inferred from homology"/>
<dbReference type="PROSITE" id="PS51462">
    <property type="entry name" value="NUDIX"/>
    <property type="match status" value="1"/>
</dbReference>
<feature type="domain" description="Nudix hydrolase" evidence="8">
    <location>
        <begin position="46"/>
        <end position="178"/>
    </location>
</feature>